<organism evidence="1 2">
    <name type="scientific">Camellia lanceoleosa</name>
    <dbReference type="NCBI Taxonomy" id="1840588"/>
    <lineage>
        <taxon>Eukaryota</taxon>
        <taxon>Viridiplantae</taxon>
        <taxon>Streptophyta</taxon>
        <taxon>Embryophyta</taxon>
        <taxon>Tracheophyta</taxon>
        <taxon>Spermatophyta</taxon>
        <taxon>Magnoliopsida</taxon>
        <taxon>eudicotyledons</taxon>
        <taxon>Gunneridae</taxon>
        <taxon>Pentapetalae</taxon>
        <taxon>asterids</taxon>
        <taxon>Ericales</taxon>
        <taxon>Theaceae</taxon>
        <taxon>Camellia</taxon>
    </lineage>
</organism>
<dbReference type="Proteomes" id="UP001060215">
    <property type="component" value="Chromosome 4"/>
</dbReference>
<evidence type="ECO:0000313" key="1">
    <source>
        <dbReference type="EMBL" id="KAI8016731.1"/>
    </source>
</evidence>
<accession>A0ACC0HXC8</accession>
<evidence type="ECO:0000313" key="2">
    <source>
        <dbReference type="Proteomes" id="UP001060215"/>
    </source>
</evidence>
<gene>
    <name evidence="1" type="ORF">LOK49_LG05G02099</name>
</gene>
<comment type="caution">
    <text evidence="1">The sequence shown here is derived from an EMBL/GenBank/DDBJ whole genome shotgun (WGS) entry which is preliminary data.</text>
</comment>
<keyword evidence="2" id="KW-1185">Reference proteome</keyword>
<name>A0ACC0HXC8_9ERIC</name>
<sequence>MLSRSSLNLLNLHDYSNFDEDNNGESEVVREERRIIVAHQLSLVMTRGESNKWCFDWDRDALVLELKDGFPKHVKVIYCVPVFLMAEIHNKFYHGFCKHCLWPLFHDLMLLVIGNNGGGGGGDRFDLGLWEAYVSANKEFADRVRQGISCKFLAIGHLLEVHPGWRGRVVLVQILNPARTLGKVIQEVEDEINNVAKVVNVKYVCRQCSPILDEALGLEGSEMPRNSVIVVSEFIGCSLSLSGAIKVNPWDIDSVSHAMNSAITMPDAQRQIRHEKHYKYINSHNIAYWARSFDKDFERASSENYKKRCWGTGFGFGLQGCCFGS</sequence>
<dbReference type="EMBL" id="CM045761">
    <property type="protein sequence ID" value="KAI8016731.1"/>
    <property type="molecule type" value="Genomic_DNA"/>
</dbReference>
<reference evidence="1 2" key="1">
    <citation type="journal article" date="2022" name="Plant J.">
        <title>Chromosome-level genome of Camellia lanceoleosa provides a valuable resource for understanding genome evolution and self-incompatibility.</title>
        <authorList>
            <person name="Gong W."/>
            <person name="Xiao S."/>
            <person name="Wang L."/>
            <person name="Liao Z."/>
            <person name="Chang Y."/>
            <person name="Mo W."/>
            <person name="Hu G."/>
            <person name="Li W."/>
            <person name="Zhao G."/>
            <person name="Zhu H."/>
            <person name="Hu X."/>
            <person name="Ji K."/>
            <person name="Xiang X."/>
            <person name="Song Q."/>
            <person name="Yuan D."/>
            <person name="Jin S."/>
            <person name="Zhang L."/>
        </authorList>
    </citation>
    <scope>NUCLEOTIDE SEQUENCE [LARGE SCALE GENOMIC DNA]</scope>
    <source>
        <strain evidence="1">SQ_2022a</strain>
    </source>
</reference>
<proteinExistence type="predicted"/>
<protein>
    <submittedName>
        <fullName evidence="1">Alpha,alpha-trehalose-phosphate synthase [UDP-forming] 11</fullName>
    </submittedName>
</protein>